<dbReference type="EMBL" id="LR593887">
    <property type="protein sequence ID" value="VTR98901.1"/>
    <property type="molecule type" value="Genomic_DNA"/>
</dbReference>
<protein>
    <submittedName>
        <fullName evidence="2">Uncharacterized protein</fullName>
    </submittedName>
</protein>
<keyword evidence="3" id="KW-1185">Reference proteome</keyword>
<dbReference type="InParanoid" id="A0A6C2YJQ9"/>
<feature type="coiled-coil region" evidence="1">
    <location>
        <begin position="156"/>
        <end position="188"/>
    </location>
</feature>
<gene>
    <name evidence="2" type="ORF">GMBLW1_23560</name>
</gene>
<evidence type="ECO:0000313" key="2">
    <source>
        <dbReference type="EMBL" id="VIP01604.1"/>
    </source>
</evidence>
<dbReference type="AlphaFoldDB" id="A0A6C2YJQ9"/>
<dbReference type="KEGG" id="tim:GMBLW1_23560"/>
<dbReference type="EMBL" id="LR586016">
    <property type="protein sequence ID" value="VIP01604.1"/>
    <property type="molecule type" value="Genomic_DNA"/>
</dbReference>
<proteinExistence type="predicted"/>
<dbReference type="Proteomes" id="UP000464378">
    <property type="component" value="Chromosome"/>
</dbReference>
<name>A0A6C2YJQ9_9BACT</name>
<organism evidence="2">
    <name type="scientific">Tuwongella immobilis</name>
    <dbReference type="NCBI Taxonomy" id="692036"/>
    <lineage>
        <taxon>Bacteria</taxon>
        <taxon>Pseudomonadati</taxon>
        <taxon>Planctomycetota</taxon>
        <taxon>Planctomycetia</taxon>
        <taxon>Gemmatales</taxon>
        <taxon>Gemmataceae</taxon>
        <taxon>Tuwongella</taxon>
    </lineage>
</organism>
<dbReference type="RefSeq" id="WP_162656785.1">
    <property type="nucleotide sequence ID" value="NZ_LR593887.1"/>
</dbReference>
<keyword evidence="1" id="KW-0175">Coiled coil</keyword>
<sequence length="196" mass="22312">MEHEGPPLELLMRRLLETPREFLAEPMVGSLGEIDVGAVLWDTLRHRGQDALTLGIVPAEWRPRSLKKSQRNSLRLILLVCWLLADDAFASVPAQYRGVVTMVEETIPDLDVLWPADALLADPDRREELIRRLLDRMNLRPQGETWEQAIDRLLTLDSLERSKALVEAEATERRNQAIREAMARKAAQEAAARYGE</sequence>
<accession>A0A6C2YJQ9</accession>
<reference evidence="2" key="1">
    <citation type="submission" date="2019-04" db="EMBL/GenBank/DDBJ databases">
        <authorList>
            <consortium name="Science for Life Laboratories"/>
        </authorList>
    </citation>
    <scope>NUCLEOTIDE SEQUENCE</scope>
    <source>
        <strain evidence="2">MBLW1</strain>
    </source>
</reference>
<evidence type="ECO:0000256" key="1">
    <source>
        <dbReference type="SAM" id="Coils"/>
    </source>
</evidence>
<evidence type="ECO:0000313" key="3">
    <source>
        <dbReference type="Proteomes" id="UP000464378"/>
    </source>
</evidence>